<organism evidence="7 8">
    <name type="scientific">Candidatus Methylacidithermus pantelleriae</name>
    <dbReference type="NCBI Taxonomy" id="2744239"/>
    <lineage>
        <taxon>Bacteria</taxon>
        <taxon>Pseudomonadati</taxon>
        <taxon>Verrucomicrobiota</taxon>
        <taxon>Methylacidiphilae</taxon>
        <taxon>Methylacidiphilales</taxon>
        <taxon>Methylacidiphilaceae</taxon>
        <taxon>Candidatus Methylacidithermus</taxon>
    </lineage>
</organism>
<dbReference type="GO" id="GO:0004518">
    <property type="term" value="F:nuclease activity"/>
    <property type="evidence" value="ECO:0007669"/>
    <property type="project" value="UniProtKB-KW"/>
</dbReference>
<dbReference type="EMBL" id="CAJNOB010000034">
    <property type="protein sequence ID" value="CAF0700963.1"/>
    <property type="molecule type" value="Genomic_DNA"/>
</dbReference>
<evidence type="ECO:0000256" key="3">
    <source>
        <dbReference type="ARBA" id="ARBA00022722"/>
    </source>
</evidence>
<comment type="caution">
    <text evidence="7">The sequence shown here is derived from an EMBL/GenBank/DDBJ whole genome shotgun (WGS) entry which is preliminary data.</text>
</comment>
<dbReference type="InterPro" id="IPR012337">
    <property type="entry name" value="RNaseH-like_sf"/>
</dbReference>
<evidence type="ECO:0000256" key="1">
    <source>
        <dbReference type="ARBA" id="ARBA00022490"/>
    </source>
</evidence>
<dbReference type="Proteomes" id="UP000663859">
    <property type="component" value="Unassembled WGS sequence"/>
</dbReference>
<dbReference type="InterPro" id="IPR037027">
    <property type="entry name" value="YqgF/RNaseH-like_dom_sf"/>
</dbReference>
<name>A0A8J2BUA2_9BACT</name>
<gene>
    <name evidence="7" type="ORF">MPNT_40091</name>
</gene>
<comment type="function">
    <text evidence="5">Could be a nuclease involved in processing of the 5'-end of pre-16S rRNA.</text>
</comment>
<dbReference type="PANTHER" id="PTHR33317">
    <property type="entry name" value="POLYNUCLEOTIDYL TRANSFERASE, RIBONUCLEASE H-LIKE SUPERFAMILY PROTEIN"/>
    <property type="match status" value="1"/>
</dbReference>
<dbReference type="GO" id="GO:0005829">
    <property type="term" value="C:cytosol"/>
    <property type="evidence" value="ECO:0007669"/>
    <property type="project" value="TreeGrafter"/>
</dbReference>
<protein>
    <recommendedName>
        <fullName evidence="5">Putative pre-16S rRNA nuclease</fullName>
        <ecNumber evidence="5">3.1.-.-</ecNumber>
    </recommendedName>
</protein>
<sequence>MRILALDYGSKRVGLAVSDPTGTLATPLGTLPAEPFSKFLEELRQITARYEVGVILIGWPKNMNGTVGPSAHRVLLFASRIQAELSLRVELRDERWTTRQALRQLQALYPGKSRSQKRRKKKDGVSAAIILQTFLEERQAQNCGENRL</sequence>
<evidence type="ECO:0000256" key="2">
    <source>
        <dbReference type="ARBA" id="ARBA00022517"/>
    </source>
</evidence>
<dbReference type="GO" id="GO:0000967">
    <property type="term" value="P:rRNA 5'-end processing"/>
    <property type="evidence" value="ECO:0007669"/>
    <property type="project" value="UniProtKB-UniRule"/>
</dbReference>
<comment type="similarity">
    <text evidence="5">Belongs to the YqgF HJR family.</text>
</comment>
<evidence type="ECO:0000313" key="8">
    <source>
        <dbReference type="Proteomes" id="UP000663859"/>
    </source>
</evidence>
<keyword evidence="2 5" id="KW-0690">Ribosome biogenesis</keyword>
<dbReference type="InterPro" id="IPR006641">
    <property type="entry name" value="YqgF/RNaseH-like_dom"/>
</dbReference>
<evidence type="ECO:0000256" key="5">
    <source>
        <dbReference type="HAMAP-Rule" id="MF_00651"/>
    </source>
</evidence>
<dbReference type="InterPro" id="IPR005227">
    <property type="entry name" value="YqgF"/>
</dbReference>
<evidence type="ECO:0000259" key="6">
    <source>
        <dbReference type="SMART" id="SM00732"/>
    </source>
</evidence>
<dbReference type="Gene3D" id="3.30.420.140">
    <property type="entry name" value="YqgF/RNase H-like domain"/>
    <property type="match status" value="1"/>
</dbReference>
<dbReference type="GO" id="GO:0016788">
    <property type="term" value="F:hydrolase activity, acting on ester bonds"/>
    <property type="evidence" value="ECO:0007669"/>
    <property type="project" value="UniProtKB-UniRule"/>
</dbReference>
<dbReference type="SMART" id="SM00732">
    <property type="entry name" value="YqgFc"/>
    <property type="match status" value="1"/>
</dbReference>
<dbReference type="EC" id="3.1.-.-" evidence="5"/>
<feature type="domain" description="YqgF/RNase H-like" evidence="6">
    <location>
        <begin position="1"/>
        <end position="101"/>
    </location>
</feature>
<proteinExistence type="inferred from homology"/>
<evidence type="ECO:0000256" key="4">
    <source>
        <dbReference type="ARBA" id="ARBA00022801"/>
    </source>
</evidence>
<keyword evidence="4 5" id="KW-0378">Hydrolase</keyword>
<dbReference type="AlphaFoldDB" id="A0A8J2BUA2"/>
<dbReference type="NCBIfam" id="TIGR00250">
    <property type="entry name" value="RNAse_H_YqgF"/>
    <property type="match status" value="1"/>
</dbReference>
<dbReference type="Pfam" id="PF03652">
    <property type="entry name" value="RuvX"/>
    <property type="match status" value="1"/>
</dbReference>
<keyword evidence="1 5" id="KW-0963">Cytoplasm</keyword>
<dbReference type="RefSeq" id="WP_174582210.1">
    <property type="nucleotide sequence ID" value="NZ_CAJNOB010000034.1"/>
</dbReference>
<keyword evidence="3 5" id="KW-0540">Nuclease</keyword>
<comment type="subcellular location">
    <subcellularLocation>
        <location evidence="5">Cytoplasm</location>
    </subcellularLocation>
</comment>
<dbReference type="CDD" id="cd16964">
    <property type="entry name" value="YqgF"/>
    <property type="match status" value="1"/>
</dbReference>
<evidence type="ECO:0000313" key="7">
    <source>
        <dbReference type="EMBL" id="CAF0700963.1"/>
    </source>
</evidence>
<reference evidence="7" key="1">
    <citation type="submission" date="2021-02" db="EMBL/GenBank/DDBJ databases">
        <authorList>
            <person name="Cremers G."/>
            <person name="Picone N."/>
        </authorList>
    </citation>
    <scope>NUCLEOTIDE SEQUENCE</scope>
    <source>
        <strain evidence="7">PQ17</strain>
    </source>
</reference>
<dbReference type="SUPFAM" id="SSF53098">
    <property type="entry name" value="Ribonuclease H-like"/>
    <property type="match status" value="1"/>
</dbReference>
<accession>A0A8J2BUA2</accession>
<dbReference type="PANTHER" id="PTHR33317:SF4">
    <property type="entry name" value="POLYNUCLEOTIDYL TRANSFERASE, RIBONUCLEASE H-LIKE SUPERFAMILY PROTEIN"/>
    <property type="match status" value="1"/>
</dbReference>
<keyword evidence="8" id="KW-1185">Reference proteome</keyword>
<dbReference type="HAMAP" id="MF_00651">
    <property type="entry name" value="Nuclease_YqgF"/>
    <property type="match status" value="1"/>
</dbReference>